<keyword evidence="3" id="KW-0677">Repeat</keyword>
<accession>A0AAQ3UQA5</accession>
<dbReference type="SMART" id="SM00320">
    <property type="entry name" value="WD40"/>
    <property type="match status" value="4"/>
</dbReference>
<dbReference type="Gene3D" id="2.130.10.10">
    <property type="entry name" value="YVTN repeat-like/Quinoprotein amine dehydrogenase"/>
    <property type="match status" value="1"/>
</dbReference>
<comment type="similarity">
    <text evidence="4">Belongs to the WD repeat PROPPIN family.</text>
</comment>
<dbReference type="InterPro" id="IPR015943">
    <property type="entry name" value="WD40/YVTN_repeat-like_dom_sf"/>
</dbReference>
<evidence type="ECO:0000256" key="5">
    <source>
        <dbReference type="SAM" id="MobiDB-lite"/>
    </source>
</evidence>
<dbReference type="Proteomes" id="UP001341281">
    <property type="component" value="Chromosome 10"/>
</dbReference>
<sequence length="480" mass="51484">MDQVGRGAHDTNTAWPNRNQQRRHPKSQSPIHLHTCTRKYIHGHTRIAGLACPPPAVLDVLFVVARRSLPPSIGSHPASMGRGGVVSGGANAAAAGSSEANSVRLLAVSWNQDNTCFTAATTADLRVFTCAPSFQEKLRRVLPGGFAVAEILFRAPIFAVVAAAGEGGGANRVMVRDDSPRPSLFTDLDFPSAVRGVRLSRDYLAVVLDTTVSVYNLCDCACAPTTPTPTTPTRPLWKIETAPNARGLCCLSCHADSSVLACPGTERGQVRVQNLRRKKKKTFIAAHTSDLACMAMAADGAVLATASVKGTLVRVFNAMDGTCLQEVRRGRDQADIYSIALSPELQWLAVCSDKGTLHVFRLRVAATGDGGKDGGGKQSAETAAARSAVQANTASNARSSLSFMKVILPDYFSSEWSFAQFRLPETTRYVVAFGQHNTVMIIGMDGRCSFDPVNGKEMVRNEYFRFINDKDSPPAKTLAT</sequence>
<keyword evidence="2" id="KW-0853">WD repeat</keyword>
<name>A0AAQ3UQA5_PASNO</name>
<evidence type="ECO:0000313" key="6">
    <source>
        <dbReference type="EMBL" id="WVZ96708.1"/>
    </source>
</evidence>
<feature type="region of interest" description="Disordered" evidence="5">
    <location>
        <begin position="1"/>
        <end position="31"/>
    </location>
</feature>
<dbReference type="GO" id="GO:0034045">
    <property type="term" value="C:phagophore assembly site membrane"/>
    <property type="evidence" value="ECO:0007669"/>
    <property type="project" value="UniProtKB-SubCell"/>
</dbReference>
<protein>
    <submittedName>
        <fullName evidence="6">Uncharacterized protein</fullName>
    </submittedName>
</protein>
<proteinExistence type="inferred from homology"/>
<evidence type="ECO:0000256" key="2">
    <source>
        <dbReference type="ARBA" id="ARBA00022574"/>
    </source>
</evidence>
<evidence type="ECO:0000256" key="4">
    <source>
        <dbReference type="ARBA" id="ARBA00025740"/>
    </source>
</evidence>
<dbReference type="InterPro" id="IPR036322">
    <property type="entry name" value="WD40_repeat_dom_sf"/>
</dbReference>
<dbReference type="EMBL" id="CP144754">
    <property type="protein sequence ID" value="WVZ96708.1"/>
    <property type="molecule type" value="Genomic_DNA"/>
</dbReference>
<evidence type="ECO:0000256" key="1">
    <source>
        <dbReference type="ARBA" id="ARBA00004623"/>
    </source>
</evidence>
<evidence type="ECO:0000256" key="3">
    <source>
        <dbReference type="ARBA" id="ARBA00022737"/>
    </source>
</evidence>
<dbReference type="InterPro" id="IPR048720">
    <property type="entry name" value="PROPPIN"/>
</dbReference>
<dbReference type="AlphaFoldDB" id="A0AAQ3UQA5"/>
<feature type="compositionally biased region" description="Polar residues" evidence="5">
    <location>
        <begin position="10"/>
        <end position="19"/>
    </location>
</feature>
<dbReference type="Pfam" id="PF21032">
    <property type="entry name" value="PROPPIN"/>
    <property type="match status" value="1"/>
</dbReference>
<gene>
    <name evidence="6" type="ORF">U9M48_042310</name>
</gene>
<dbReference type="PANTHER" id="PTHR11227">
    <property type="entry name" value="WD-REPEAT PROTEIN INTERACTING WITH PHOSPHOINOSIDES WIPI -RELATED"/>
    <property type="match status" value="1"/>
</dbReference>
<evidence type="ECO:0000313" key="7">
    <source>
        <dbReference type="Proteomes" id="UP001341281"/>
    </source>
</evidence>
<organism evidence="6 7">
    <name type="scientific">Paspalum notatum var. saurae</name>
    <dbReference type="NCBI Taxonomy" id="547442"/>
    <lineage>
        <taxon>Eukaryota</taxon>
        <taxon>Viridiplantae</taxon>
        <taxon>Streptophyta</taxon>
        <taxon>Embryophyta</taxon>
        <taxon>Tracheophyta</taxon>
        <taxon>Spermatophyta</taxon>
        <taxon>Magnoliopsida</taxon>
        <taxon>Liliopsida</taxon>
        <taxon>Poales</taxon>
        <taxon>Poaceae</taxon>
        <taxon>PACMAD clade</taxon>
        <taxon>Panicoideae</taxon>
        <taxon>Andropogonodae</taxon>
        <taxon>Paspaleae</taxon>
        <taxon>Paspalinae</taxon>
        <taxon>Paspalum</taxon>
    </lineage>
</organism>
<comment type="subcellular location">
    <subcellularLocation>
        <location evidence="1">Preautophagosomal structure membrane</location>
        <topology evidence="1">Peripheral membrane protein</topology>
    </subcellularLocation>
</comment>
<dbReference type="SUPFAM" id="SSF50978">
    <property type="entry name" value="WD40 repeat-like"/>
    <property type="match status" value="1"/>
</dbReference>
<keyword evidence="7" id="KW-1185">Reference proteome</keyword>
<dbReference type="InterPro" id="IPR001680">
    <property type="entry name" value="WD40_rpt"/>
</dbReference>
<reference evidence="6 7" key="1">
    <citation type="submission" date="2024-02" db="EMBL/GenBank/DDBJ databases">
        <title>High-quality chromosome-scale genome assembly of Pensacola bahiagrass (Paspalum notatum Flugge var. saurae).</title>
        <authorList>
            <person name="Vega J.M."/>
            <person name="Podio M."/>
            <person name="Orjuela J."/>
            <person name="Siena L.A."/>
            <person name="Pessino S.C."/>
            <person name="Combes M.C."/>
            <person name="Mariac C."/>
            <person name="Albertini E."/>
            <person name="Pupilli F."/>
            <person name="Ortiz J.P.A."/>
            <person name="Leblanc O."/>
        </authorList>
    </citation>
    <scope>NUCLEOTIDE SEQUENCE [LARGE SCALE GENOMIC DNA]</scope>
    <source>
        <strain evidence="6">R1</strain>
        <tissue evidence="6">Leaf</tissue>
    </source>
</reference>